<organism evidence="1 2">
    <name type="scientific">Irpex rosettiformis</name>
    <dbReference type="NCBI Taxonomy" id="378272"/>
    <lineage>
        <taxon>Eukaryota</taxon>
        <taxon>Fungi</taxon>
        <taxon>Dikarya</taxon>
        <taxon>Basidiomycota</taxon>
        <taxon>Agaricomycotina</taxon>
        <taxon>Agaricomycetes</taxon>
        <taxon>Polyporales</taxon>
        <taxon>Irpicaceae</taxon>
        <taxon>Irpex</taxon>
    </lineage>
</organism>
<sequence length="207" mass="22691">MAPALEILRATKTDLFKTKGIESVQGVFDILNVTDGHIASYIGTEIQDPNTWYAVIIWETVAHHQALINDKVYPDLIKSLTQGAEKIEFVQHTILSTSTPEKALDAPVTEILFATPKEGADKEELNRLANELVGKLLAGDAVKNRGGFGTVVEDEKKTAVILGWDSTEDFKQAITTTPGLLELIEKIRTLADIDLKHAVLKKDTSKA</sequence>
<proteinExistence type="predicted"/>
<comment type="caution">
    <text evidence="1">The sequence shown here is derived from an EMBL/GenBank/DDBJ whole genome shotgun (WGS) entry which is preliminary data.</text>
</comment>
<keyword evidence="2" id="KW-1185">Reference proteome</keyword>
<evidence type="ECO:0000313" key="2">
    <source>
        <dbReference type="Proteomes" id="UP001055072"/>
    </source>
</evidence>
<gene>
    <name evidence="1" type="ORF">BDY19DRAFT_988371</name>
</gene>
<name>A0ACB8UK30_9APHY</name>
<evidence type="ECO:0000313" key="1">
    <source>
        <dbReference type="EMBL" id="KAI0094541.1"/>
    </source>
</evidence>
<accession>A0ACB8UK30</accession>
<reference evidence="1" key="1">
    <citation type="journal article" date="2021" name="Environ. Microbiol.">
        <title>Gene family expansions and transcriptome signatures uncover fungal adaptations to wood decay.</title>
        <authorList>
            <person name="Hage H."/>
            <person name="Miyauchi S."/>
            <person name="Viragh M."/>
            <person name="Drula E."/>
            <person name="Min B."/>
            <person name="Chaduli D."/>
            <person name="Navarro D."/>
            <person name="Favel A."/>
            <person name="Norest M."/>
            <person name="Lesage-Meessen L."/>
            <person name="Balint B."/>
            <person name="Merenyi Z."/>
            <person name="de Eugenio L."/>
            <person name="Morin E."/>
            <person name="Martinez A.T."/>
            <person name="Baldrian P."/>
            <person name="Stursova M."/>
            <person name="Martinez M.J."/>
            <person name="Novotny C."/>
            <person name="Magnuson J.K."/>
            <person name="Spatafora J.W."/>
            <person name="Maurice S."/>
            <person name="Pangilinan J."/>
            <person name="Andreopoulos W."/>
            <person name="LaButti K."/>
            <person name="Hundley H."/>
            <person name="Na H."/>
            <person name="Kuo A."/>
            <person name="Barry K."/>
            <person name="Lipzen A."/>
            <person name="Henrissat B."/>
            <person name="Riley R."/>
            <person name="Ahrendt S."/>
            <person name="Nagy L.G."/>
            <person name="Grigoriev I.V."/>
            <person name="Martin F."/>
            <person name="Rosso M.N."/>
        </authorList>
    </citation>
    <scope>NUCLEOTIDE SEQUENCE</scope>
    <source>
        <strain evidence="1">CBS 384.51</strain>
    </source>
</reference>
<dbReference type="Proteomes" id="UP001055072">
    <property type="component" value="Unassembled WGS sequence"/>
</dbReference>
<protein>
    <submittedName>
        <fullName evidence="1">Uncharacterized protein</fullName>
    </submittedName>
</protein>
<dbReference type="EMBL" id="MU274900">
    <property type="protein sequence ID" value="KAI0094541.1"/>
    <property type="molecule type" value="Genomic_DNA"/>
</dbReference>